<feature type="region of interest" description="Disordered" evidence="1">
    <location>
        <begin position="1"/>
        <end position="22"/>
    </location>
</feature>
<dbReference type="Proteomes" id="UP001066276">
    <property type="component" value="Chromosome 1_1"/>
</dbReference>
<protein>
    <submittedName>
        <fullName evidence="2">Uncharacterized protein</fullName>
    </submittedName>
</protein>
<proteinExistence type="predicted"/>
<dbReference type="EMBL" id="JANPWB010000001">
    <property type="protein sequence ID" value="KAJ1212846.1"/>
    <property type="molecule type" value="Genomic_DNA"/>
</dbReference>
<keyword evidence="3" id="KW-1185">Reference proteome</keyword>
<dbReference type="AlphaFoldDB" id="A0AAV7WJH7"/>
<evidence type="ECO:0000256" key="1">
    <source>
        <dbReference type="SAM" id="MobiDB-lite"/>
    </source>
</evidence>
<comment type="caution">
    <text evidence="2">The sequence shown here is derived from an EMBL/GenBank/DDBJ whole genome shotgun (WGS) entry which is preliminary data.</text>
</comment>
<evidence type="ECO:0000313" key="3">
    <source>
        <dbReference type="Proteomes" id="UP001066276"/>
    </source>
</evidence>
<reference evidence="2" key="1">
    <citation type="journal article" date="2022" name="bioRxiv">
        <title>Sequencing and chromosome-scale assembly of the giantPleurodeles waltlgenome.</title>
        <authorList>
            <person name="Brown T."/>
            <person name="Elewa A."/>
            <person name="Iarovenko S."/>
            <person name="Subramanian E."/>
            <person name="Araus A.J."/>
            <person name="Petzold A."/>
            <person name="Susuki M."/>
            <person name="Suzuki K.-i.T."/>
            <person name="Hayashi T."/>
            <person name="Toyoda A."/>
            <person name="Oliveira C."/>
            <person name="Osipova E."/>
            <person name="Leigh N.D."/>
            <person name="Simon A."/>
            <person name="Yun M.H."/>
        </authorList>
    </citation>
    <scope>NUCLEOTIDE SEQUENCE</scope>
    <source>
        <strain evidence="2">20211129_DDA</strain>
        <tissue evidence="2">Liver</tissue>
    </source>
</reference>
<name>A0AAV7WJH7_PLEWA</name>
<accession>A0AAV7WJH7</accession>
<sequence length="102" mass="11259">MKPRMGAPITSEHSHTREASLDPVLCALPHGRPEEKAKDGGSHPKACWSPGLGALNLTWQRKPPFDWWTARPRPFVVQQAGERETPAQGLAGAWLRLMNLAT</sequence>
<gene>
    <name evidence="2" type="ORF">NDU88_000490</name>
</gene>
<evidence type="ECO:0000313" key="2">
    <source>
        <dbReference type="EMBL" id="KAJ1212846.1"/>
    </source>
</evidence>
<organism evidence="2 3">
    <name type="scientific">Pleurodeles waltl</name>
    <name type="common">Iberian ribbed newt</name>
    <dbReference type="NCBI Taxonomy" id="8319"/>
    <lineage>
        <taxon>Eukaryota</taxon>
        <taxon>Metazoa</taxon>
        <taxon>Chordata</taxon>
        <taxon>Craniata</taxon>
        <taxon>Vertebrata</taxon>
        <taxon>Euteleostomi</taxon>
        <taxon>Amphibia</taxon>
        <taxon>Batrachia</taxon>
        <taxon>Caudata</taxon>
        <taxon>Salamandroidea</taxon>
        <taxon>Salamandridae</taxon>
        <taxon>Pleurodelinae</taxon>
        <taxon>Pleurodeles</taxon>
    </lineage>
</organism>